<accession>A0AAN6MD92</accession>
<evidence type="ECO:0000313" key="4">
    <source>
        <dbReference type="EMBL" id="KAK3897898.1"/>
    </source>
</evidence>
<feature type="region of interest" description="Disordered" evidence="2">
    <location>
        <begin position="1"/>
        <end position="63"/>
    </location>
</feature>
<organism evidence="4 5">
    <name type="scientific">Staphylotrichum tortipilum</name>
    <dbReference type="NCBI Taxonomy" id="2831512"/>
    <lineage>
        <taxon>Eukaryota</taxon>
        <taxon>Fungi</taxon>
        <taxon>Dikarya</taxon>
        <taxon>Ascomycota</taxon>
        <taxon>Pezizomycotina</taxon>
        <taxon>Sordariomycetes</taxon>
        <taxon>Sordariomycetidae</taxon>
        <taxon>Sordariales</taxon>
        <taxon>Chaetomiaceae</taxon>
        <taxon>Staphylotrichum</taxon>
    </lineage>
</organism>
<dbReference type="Pfam" id="PF24883">
    <property type="entry name" value="NPHP3_N"/>
    <property type="match status" value="1"/>
</dbReference>
<comment type="caution">
    <text evidence="4">The sequence shown here is derived from an EMBL/GenBank/DDBJ whole genome shotgun (WGS) entry which is preliminary data.</text>
</comment>
<proteinExistence type="predicted"/>
<evidence type="ECO:0000259" key="3">
    <source>
        <dbReference type="PROSITE" id="PS50837"/>
    </source>
</evidence>
<gene>
    <name evidence="4" type="ORF">C8A05DRAFT_38527</name>
</gene>
<evidence type="ECO:0000256" key="1">
    <source>
        <dbReference type="ARBA" id="ARBA00022737"/>
    </source>
</evidence>
<feature type="domain" description="NACHT" evidence="3">
    <location>
        <begin position="370"/>
        <end position="526"/>
    </location>
</feature>
<dbReference type="PROSITE" id="PS50837">
    <property type="entry name" value="NACHT"/>
    <property type="match status" value="1"/>
</dbReference>
<dbReference type="EMBL" id="MU856045">
    <property type="protein sequence ID" value="KAK3897898.1"/>
    <property type="molecule type" value="Genomic_DNA"/>
</dbReference>
<dbReference type="PANTHER" id="PTHR10039">
    <property type="entry name" value="AMELOGENIN"/>
    <property type="match status" value="1"/>
</dbReference>
<evidence type="ECO:0000256" key="2">
    <source>
        <dbReference type="SAM" id="MobiDB-lite"/>
    </source>
</evidence>
<dbReference type="Gene3D" id="3.40.50.300">
    <property type="entry name" value="P-loop containing nucleotide triphosphate hydrolases"/>
    <property type="match status" value="1"/>
</dbReference>
<reference evidence="4" key="2">
    <citation type="submission" date="2023-05" db="EMBL/GenBank/DDBJ databases">
        <authorList>
            <consortium name="Lawrence Berkeley National Laboratory"/>
            <person name="Steindorff A."/>
            <person name="Hensen N."/>
            <person name="Bonometti L."/>
            <person name="Westerberg I."/>
            <person name="Brannstrom I.O."/>
            <person name="Guillou S."/>
            <person name="Cros-Aarteil S."/>
            <person name="Calhoun S."/>
            <person name="Haridas S."/>
            <person name="Kuo A."/>
            <person name="Mondo S."/>
            <person name="Pangilinan J."/>
            <person name="Riley R."/>
            <person name="Labutti K."/>
            <person name="Andreopoulos B."/>
            <person name="Lipzen A."/>
            <person name="Chen C."/>
            <person name="Yanf M."/>
            <person name="Daum C."/>
            <person name="Ng V."/>
            <person name="Clum A."/>
            <person name="Ohm R."/>
            <person name="Martin F."/>
            <person name="Silar P."/>
            <person name="Natvig D."/>
            <person name="Lalanne C."/>
            <person name="Gautier V."/>
            <person name="Ament-Velasquez S.L."/>
            <person name="Kruys A."/>
            <person name="Hutchinson M.I."/>
            <person name="Powell A.J."/>
            <person name="Barry K."/>
            <person name="Miller A.N."/>
            <person name="Grigoriev I.V."/>
            <person name="Debuchy R."/>
            <person name="Gladieux P."/>
            <person name="Thoren M.H."/>
            <person name="Johannesson H."/>
        </authorList>
    </citation>
    <scope>NUCLEOTIDE SEQUENCE</scope>
    <source>
        <strain evidence="4">CBS 103.79</strain>
    </source>
</reference>
<dbReference type="Proteomes" id="UP001303889">
    <property type="component" value="Unassembled WGS sequence"/>
</dbReference>
<feature type="region of interest" description="Disordered" evidence="2">
    <location>
        <begin position="80"/>
        <end position="107"/>
    </location>
</feature>
<protein>
    <recommendedName>
        <fullName evidence="3">NACHT domain-containing protein</fullName>
    </recommendedName>
</protein>
<dbReference type="InterPro" id="IPR007111">
    <property type="entry name" value="NACHT_NTPase"/>
</dbReference>
<sequence length="1028" mass="115119">MPSESPAGRKGSVCRKAHETLDRVRRKFRPRAKDAEPGASRVNGQNPPSFPTSSTPLRQSCADATALDLKKEKGAVVSVTQTDGPEDDPPCGPSARGVATEGAGPAHNPSDVWSAAYREAVASLGTDIDITILKGDSVADLFRQLEQVDKDATQESVFWRGVKYLRTLQVPLEKFKLALDLADPLTSIDPMVGSVFGVVKNVTAIAISLATADAAFAKQIGDMLEQLSYIDDCDTLGQKTDKKDIHKALVLVYQKLLEFYASAFEMLSKKGVKLALEVVLDNGRLPAIVDEFLKHADHLRKLVQKATWEIVEDIKAMLYDHEIARWLGGDKMSRQNQQHASLRELRADLACGFLLVDAMFINWYEATNSQQLAILGEMGSGKTVAMSLLVDELRRRSAHQLPQPKVCYHYCADDGTGERVYVFSALILSLLEQLPGLKRTFFDWYKQTMVSGGDPATSFRALEEWLQTTLDTLDRPLVIAIDGLDECDRQSRNCLIASLRALTQRTPRLKILLSSRPEEEILEQLSGMSKIAMVSDIDRDWIIVEKTVETRLPYLPKDVKALVTETLARRAEGSAIWTKMTVELIEIRGIRALGPMQAFLDEAPQPRQLSQLFVDLFARHTLDDGENQRLAATALEILAVTRRPMSILELAWAAALGATQDPPTSVAALARLADHQRVMSLIYPFVSRVDFNDVRKRQVKLVHQSVKEFVLLHFGPDRSGPQRPATASPLLITSDRVLVRQCTERLEACMLELCIRYLLLRDIGEVSLFSPEHLAMEELPQEWDLFSDTDEVNDFDLYCPWEVLEQNMLRYDPTERGFGELFVYASCHWIEHFGAVSSESLLPALDDIELVCQAGSKRLSNWITQNSRPDCTIKPRFTFDPSLYDPLSITSLYGSEAMLQRMLEHSDLSNHTRFLPGPATGAADQILEWGDLSRVQLLWRSGIGHQIRNKGFFKLAVKQWSNRPYDRQRSHWDTVFGLVNDLLDVMVSEGWVNELFSIATKTDCAPMARLLMDAAQHQPGLMSELLGT</sequence>
<dbReference type="InterPro" id="IPR027417">
    <property type="entry name" value="P-loop_NTPase"/>
</dbReference>
<dbReference type="PANTHER" id="PTHR10039:SF10">
    <property type="entry name" value="NACHT DOMAIN-CONTAINING PROTEIN"/>
    <property type="match status" value="1"/>
</dbReference>
<keyword evidence="5" id="KW-1185">Reference proteome</keyword>
<keyword evidence="1" id="KW-0677">Repeat</keyword>
<reference evidence="4" key="1">
    <citation type="journal article" date="2023" name="Mol. Phylogenet. Evol.">
        <title>Genome-scale phylogeny and comparative genomics of the fungal order Sordariales.</title>
        <authorList>
            <person name="Hensen N."/>
            <person name="Bonometti L."/>
            <person name="Westerberg I."/>
            <person name="Brannstrom I.O."/>
            <person name="Guillou S."/>
            <person name="Cros-Aarteil S."/>
            <person name="Calhoun S."/>
            <person name="Haridas S."/>
            <person name="Kuo A."/>
            <person name="Mondo S."/>
            <person name="Pangilinan J."/>
            <person name="Riley R."/>
            <person name="LaButti K."/>
            <person name="Andreopoulos B."/>
            <person name="Lipzen A."/>
            <person name="Chen C."/>
            <person name="Yan M."/>
            <person name="Daum C."/>
            <person name="Ng V."/>
            <person name="Clum A."/>
            <person name="Steindorff A."/>
            <person name="Ohm R.A."/>
            <person name="Martin F."/>
            <person name="Silar P."/>
            <person name="Natvig D.O."/>
            <person name="Lalanne C."/>
            <person name="Gautier V."/>
            <person name="Ament-Velasquez S.L."/>
            <person name="Kruys A."/>
            <person name="Hutchinson M.I."/>
            <person name="Powell A.J."/>
            <person name="Barry K."/>
            <person name="Miller A.N."/>
            <person name="Grigoriev I.V."/>
            <person name="Debuchy R."/>
            <person name="Gladieux P."/>
            <person name="Hiltunen Thoren M."/>
            <person name="Johannesson H."/>
        </authorList>
    </citation>
    <scope>NUCLEOTIDE SEQUENCE</scope>
    <source>
        <strain evidence="4">CBS 103.79</strain>
    </source>
</reference>
<evidence type="ECO:0000313" key="5">
    <source>
        <dbReference type="Proteomes" id="UP001303889"/>
    </source>
</evidence>
<name>A0AAN6MD92_9PEZI</name>
<dbReference type="InterPro" id="IPR056884">
    <property type="entry name" value="NPHP3-like_N"/>
</dbReference>
<dbReference type="AlphaFoldDB" id="A0AAN6MD92"/>
<dbReference type="SUPFAM" id="SSF52540">
    <property type="entry name" value="P-loop containing nucleoside triphosphate hydrolases"/>
    <property type="match status" value="1"/>
</dbReference>
<feature type="compositionally biased region" description="Polar residues" evidence="2">
    <location>
        <begin position="42"/>
        <end position="58"/>
    </location>
</feature>